<name>A0A0L7L7B5_OPEBR</name>
<dbReference type="GO" id="GO:0012505">
    <property type="term" value="C:endomembrane system"/>
    <property type="evidence" value="ECO:0007669"/>
    <property type="project" value="UniProtKB-SubCell"/>
</dbReference>
<keyword evidence="7" id="KW-0648">Protein biosynthesis</keyword>
<evidence type="ECO:0000313" key="8">
    <source>
        <dbReference type="Proteomes" id="UP000037510"/>
    </source>
</evidence>
<dbReference type="Proteomes" id="UP000037510">
    <property type="component" value="Unassembled WGS sequence"/>
</dbReference>
<evidence type="ECO:0000256" key="5">
    <source>
        <dbReference type="ARBA" id="ARBA00023180"/>
    </source>
</evidence>
<keyword evidence="5" id="KW-0325">Glycoprotein</keyword>
<organism evidence="7 8">
    <name type="scientific">Operophtera brumata</name>
    <name type="common">Winter moth</name>
    <name type="synonym">Phalaena brumata</name>
    <dbReference type="NCBI Taxonomy" id="104452"/>
    <lineage>
        <taxon>Eukaryota</taxon>
        <taxon>Metazoa</taxon>
        <taxon>Ecdysozoa</taxon>
        <taxon>Arthropoda</taxon>
        <taxon>Hexapoda</taxon>
        <taxon>Insecta</taxon>
        <taxon>Pterygota</taxon>
        <taxon>Neoptera</taxon>
        <taxon>Endopterygota</taxon>
        <taxon>Lepidoptera</taxon>
        <taxon>Glossata</taxon>
        <taxon>Ditrysia</taxon>
        <taxon>Geometroidea</taxon>
        <taxon>Geometridae</taxon>
        <taxon>Larentiinae</taxon>
        <taxon>Operophtera</taxon>
    </lineage>
</organism>
<gene>
    <name evidence="7" type="ORF">OBRU01_05521</name>
</gene>
<keyword evidence="4" id="KW-0067">ATP-binding</keyword>
<proteinExistence type="predicted"/>
<dbReference type="PANTHER" id="PTHR11042:SF91">
    <property type="entry name" value="EUKARYOTIC TRANSLATION INITIATION FACTOR 2-ALPHA KINASE"/>
    <property type="match status" value="1"/>
</dbReference>
<evidence type="ECO:0000313" key="7">
    <source>
        <dbReference type="EMBL" id="KOB71397.1"/>
    </source>
</evidence>
<keyword evidence="8" id="KW-1185">Reference proteome</keyword>
<dbReference type="EMBL" id="JTDY01002448">
    <property type="protein sequence ID" value="KOB71397.1"/>
    <property type="molecule type" value="Genomic_DNA"/>
</dbReference>
<evidence type="ECO:0000256" key="2">
    <source>
        <dbReference type="ARBA" id="ARBA00022741"/>
    </source>
</evidence>
<dbReference type="GO" id="GO:0005524">
    <property type="term" value="F:ATP binding"/>
    <property type="evidence" value="ECO:0007669"/>
    <property type="project" value="UniProtKB-KW"/>
</dbReference>
<accession>A0A0L7L7B5</accession>
<dbReference type="SUPFAM" id="SSF50998">
    <property type="entry name" value="Quinoprotein alcohol dehydrogenase-like"/>
    <property type="match status" value="1"/>
</dbReference>
<evidence type="ECO:0000256" key="3">
    <source>
        <dbReference type="ARBA" id="ARBA00022777"/>
    </source>
</evidence>
<feature type="non-terminal residue" evidence="7">
    <location>
        <position position="1"/>
    </location>
</feature>
<evidence type="ECO:0000256" key="1">
    <source>
        <dbReference type="ARBA" id="ARBA00022679"/>
    </source>
</evidence>
<evidence type="ECO:0000256" key="6">
    <source>
        <dbReference type="ARBA" id="ARBA00046288"/>
    </source>
</evidence>
<keyword evidence="3 7" id="KW-0418">Kinase</keyword>
<sequence length="366" mass="40836">AWCLLYVPSVILIEQSVERNKLFKIAQKVDALTSGGKWVRLLPSLRGTLYSLSGETIEPLPFDAEQLLSASYKYSDDLVIAGAKETVWYGLDANTGGVLYECGSSGCNSEQAATSAKDVLVLRRHSSTVRALDPRLGNENRGECVGGAAAGPSPPYQVAVALHDGRLALRTPGGSQPIWQKQTLAPGGVAQQPSLYIGVHDRQLYVQESPLYSPKLETAVASSPLPWKLVPARPLTCDQAVQVSEDAIDSELNNSDDTEEHHHIHVHVYSLWFWWKEVLLIAEYIVVERHYERPTLAVPEYVCRYESDFTPLRCLGKGGFGVVFEARNNIDHCSYALEHEHIVRYFNAWVEQPPPLWQQQRDALWM</sequence>
<protein>
    <submittedName>
        <fullName evidence="7">Eukaryotic translation initiation factor 2 alpha kinase PEK</fullName>
    </submittedName>
</protein>
<dbReference type="Gene3D" id="2.130.10.10">
    <property type="entry name" value="YVTN repeat-like/Quinoprotein amine dehydrogenase"/>
    <property type="match status" value="1"/>
</dbReference>
<dbReference type="InterPro" id="IPR050339">
    <property type="entry name" value="CC_SR_Kinase"/>
</dbReference>
<comment type="caution">
    <text evidence="7">The sequence shown here is derived from an EMBL/GenBank/DDBJ whole genome shotgun (WGS) entry which is preliminary data.</text>
</comment>
<dbReference type="SUPFAM" id="SSF56112">
    <property type="entry name" value="Protein kinase-like (PK-like)"/>
    <property type="match status" value="1"/>
</dbReference>
<dbReference type="GO" id="GO:0005737">
    <property type="term" value="C:cytoplasm"/>
    <property type="evidence" value="ECO:0007669"/>
    <property type="project" value="TreeGrafter"/>
</dbReference>
<dbReference type="Gene3D" id="3.30.200.20">
    <property type="entry name" value="Phosphorylase Kinase, domain 1"/>
    <property type="match status" value="1"/>
</dbReference>
<dbReference type="AlphaFoldDB" id="A0A0L7L7B5"/>
<dbReference type="InterPro" id="IPR011047">
    <property type="entry name" value="Quinoprotein_ADH-like_sf"/>
</dbReference>
<dbReference type="STRING" id="104452.A0A0L7L7B5"/>
<dbReference type="GO" id="GO:0004694">
    <property type="term" value="F:eukaryotic translation initiation factor 2alpha kinase activity"/>
    <property type="evidence" value="ECO:0007669"/>
    <property type="project" value="TreeGrafter"/>
</dbReference>
<evidence type="ECO:0000256" key="4">
    <source>
        <dbReference type="ARBA" id="ARBA00022840"/>
    </source>
</evidence>
<reference evidence="7 8" key="1">
    <citation type="journal article" date="2015" name="Genome Biol. Evol.">
        <title>The genome of winter moth (Operophtera brumata) provides a genomic perspective on sexual dimorphism and phenology.</title>
        <authorList>
            <person name="Derks M.F."/>
            <person name="Smit S."/>
            <person name="Salis L."/>
            <person name="Schijlen E."/>
            <person name="Bossers A."/>
            <person name="Mateman C."/>
            <person name="Pijl A.S."/>
            <person name="de Ridder D."/>
            <person name="Groenen M.A."/>
            <person name="Visser M.E."/>
            <person name="Megens H.J."/>
        </authorList>
    </citation>
    <scope>NUCLEOTIDE SEQUENCE [LARGE SCALE GENOMIC DNA]</scope>
    <source>
        <strain evidence="7">WM2013NL</strain>
        <tissue evidence="7">Head and thorax</tissue>
    </source>
</reference>
<dbReference type="GO" id="GO:0003743">
    <property type="term" value="F:translation initiation factor activity"/>
    <property type="evidence" value="ECO:0007669"/>
    <property type="project" value="UniProtKB-KW"/>
</dbReference>
<dbReference type="GO" id="GO:0005634">
    <property type="term" value="C:nucleus"/>
    <property type="evidence" value="ECO:0007669"/>
    <property type="project" value="TreeGrafter"/>
</dbReference>
<feature type="non-terminal residue" evidence="7">
    <location>
        <position position="366"/>
    </location>
</feature>
<keyword evidence="1" id="KW-0808">Transferase</keyword>
<comment type="subcellular location">
    <subcellularLocation>
        <location evidence="6">Endomembrane system</location>
        <topology evidence="6">Single-pass type I membrane protein</topology>
    </subcellularLocation>
</comment>
<dbReference type="PANTHER" id="PTHR11042">
    <property type="entry name" value="EUKARYOTIC TRANSLATION INITIATION FACTOR 2-ALPHA KINASE EIF2-ALPHA KINASE -RELATED"/>
    <property type="match status" value="1"/>
</dbReference>
<keyword evidence="7" id="KW-0396">Initiation factor</keyword>
<keyword evidence="2" id="KW-0547">Nucleotide-binding</keyword>
<dbReference type="InterPro" id="IPR011009">
    <property type="entry name" value="Kinase-like_dom_sf"/>
</dbReference>
<dbReference type="InterPro" id="IPR015943">
    <property type="entry name" value="WD40/YVTN_repeat-like_dom_sf"/>
</dbReference>